<feature type="domain" description="Large ribosomal subunit protein bL25 L25" evidence="7">
    <location>
        <begin position="6"/>
        <end position="91"/>
    </location>
</feature>
<dbReference type="GO" id="GO:0006412">
    <property type="term" value="P:translation"/>
    <property type="evidence" value="ECO:0007669"/>
    <property type="project" value="UniProtKB-UniRule"/>
</dbReference>
<evidence type="ECO:0000256" key="3">
    <source>
        <dbReference type="ARBA" id="ARBA00022980"/>
    </source>
</evidence>
<accession>A0A2S0HW33</accession>
<gene>
    <name evidence="5" type="primary">rplY</name>
    <name evidence="5" type="synonym">ctc</name>
    <name evidence="9" type="ORF">C5O00_04080</name>
</gene>
<dbReference type="InterPro" id="IPR020930">
    <property type="entry name" value="Ribosomal_uL5_bac-type"/>
</dbReference>
<dbReference type="HAMAP" id="MF_01334">
    <property type="entry name" value="Ribosomal_bL25_CTC"/>
    <property type="match status" value="1"/>
</dbReference>
<dbReference type="InterPro" id="IPR020057">
    <property type="entry name" value="Ribosomal_bL25_b-dom"/>
</dbReference>
<dbReference type="GO" id="GO:0008097">
    <property type="term" value="F:5S rRNA binding"/>
    <property type="evidence" value="ECO:0007669"/>
    <property type="project" value="InterPro"/>
</dbReference>
<dbReference type="AlphaFoldDB" id="A0A2S0HW33"/>
<evidence type="ECO:0000259" key="7">
    <source>
        <dbReference type="Pfam" id="PF01386"/>
    </source>
</evidence>
<feature type="compositionally biased region" description="Low complexity" evidence="6">
    <location>
        <begin position="208"/>
        <end position="224"/>
    </location>
</feature>
<comment type="function">
    <text evidence="5">This is one of the proteins that binds to the 5S RNA in the ribosome where it forms part of the central protuberance.</text>
</comment>
<name>A0A2S0HW33_9FLAO</name>
<dbReference type="InterPro" id="IPR001021">
    <property type="entry name" value="Ribosomal_bL25_long"/>
</dbReference>
<evidence type="ECO:0000259" key="8">
    <source>
        <dbReference type="Pfam" id="PF14693"/>
    </source>
</evidence>
<evidence type="ECO:0000256" key="5">
    <source>
        <dbReference type="HAMAP-Rule" id="MF_01334"/>
    </source>
</evidence>
<dbReference type="SUPFAM" id="SSF50715">
    <property type="entry name" value="Ribosomal protein L25-like"/>
    <property type="match status" value="1"/>
</dbReference>
<evidence type="ECO:0000313" key="9">
    <source>
        <dbReference type="EMBL" id="AVI50383.1"/>
    </source>
</evidence>
<reference evidence="9 10" key="1">
    <citation type="submission" date="2018-02" db="EMBL/GenBank/DDBJ databases">
        <title>Genomic analysis of the strain RR4-38 isolated from a seawater recirculating aquaculture system.</title>
        <authorList>
            <person name="Kim Y.-S."/>
            <person name="Jang Y.H."/>
            <person name="Kim K.-H."/>
        </authorList>
    </citation>
    <scope>NUCLEOTIDE SEQUENCE [LARGE SCALE GENOMIC DNA]</scope>
    <source>
        <strain evidence="9 10">RR4-38</strain>
    </source>
</reference>
<protein>
    <recommendedName>
        <fullName evidence="5">Large ribosomal subunit protein bL25</fullName>
    </recommendedName>
    <alternativeName>
        <fullName evidence="5">General stress protein CTC</fullName>
    </alternativeName>
</protein>
<organism evidence="9 10">
    <name type="scientific">Pukyongia salina</name>
    <dbReference type="NCBI Taxonomy" id="2094025"/>
    <lineage>
        <taxon>Bacteria</taxon>
        <taxon>Pseudomonadati</taxon>
        <taxon>Bacteroidota</taxon>
        <taxon>Flavobacteriia</taxon>
        <taxon>Flavobacteriales</taxon>
        <taxon>Flavobacteriaceae</taxon>
        <taxon>Pukyongia</taxon>
    </lineage>
</organism>
<dbReference type="InterPro" id="IPR011035">
    <property type="entry name" value="Ribosomal_bL25/Gln-tRNA_synth"/>
</dbReference>
<keyword evidence="3 5" id="KW-0689">Ribosomal protein</keyword>
<keyword evidence="1 5" id="KW-0699">rRNA-binding</keyword>
<keyword evidence="2 5" id="KW-0694">RNA-binding</keyword>
<dbReference type="Proteomes" id="UP000238442">
    <property type="component" value="Chromosome"/>
</dbReference>
<dbReference type="InterPro" id="IPR037121">
    <property type="entry name" value="Ribosomal_bL25_C"/>
</dbReference>
<dbReference type="InterPro" id="IPR029751">
    <property type="entry name" value="Ribosomal_L25_dom"/>
</dbReference>
<dbReference type="Gene3D" id="2.40.240.10">
    <property type="entry name" value="Ribosomal Protein L25, Chain P"/>
    <property type="match status" value="1"/>
</dbReference>
<evidence type="ECO:0000256" key="6">
    <source>
        <dbReference type="SAM" id="MobiDB-lite"/>
    </source>
</evidence>
<comment type="subunit">
    <text evidence="5">Part of the 50S ribosomal subunit; part of the 5S rRNA/L5/L18/L25 subcomplex. Contacts the 5S rRNA. Binds to the 5S rRNA independently of L5 and L18.</text>
</comment>
<dbReference type="CDD" id="cd00495">
    <property type="entry name" value="Ribosomal_L25_TL5_CTC"/>
    <property type="match status" value="1"/>
</dbReference>
<sequence length="224" mass="24517">MKSITINGSKRESVGKSATKALRNAGEVPCVVYGGDEPIHFSADELAFKNLVYTPDVHTVVIALEDGTKVNAILQDIQFHPVSDRILHIDFYQIFDDKEVMLEIPVRVVGNSRGVRNGGVLRIVTRKLRIKAIPENLPDFIEVDITEMKIGNKKYVTSVASDDYKILHPDNTVICQVRTSRTAIVDEVDEEEEEGLEGEEGAEEGAEGTEAGAEAPAAEAPAEE</sequence>
<feature type="region of interest" description="Disordered" evidence="6">
    <location>
        <begin position="186"/>
        <end position="224"/>
    </location>
</feature>
<dbReference type="GO" id="GO:0022625">
    <property type="term" value="C:cytosolic large ribosomal subunit"/>
    <property type="evidence" value="ECO:0007669"/>
    <property type="project" value="TreeGrafter"/>
</dbReference>
<feature type="compositionally biased region" description="Acidic residues" evidence="6">
    <location>
        <begin position="186"/>
        <end position="207"/>
    </location>
</feature>
<dbReference type="Pfam" id="PF01386">
    <property type="entry name" value="Ribosomal_L25p"/>
    <property type="match status" value="1"/>
</dbReference>
<dbReference type="PANTHER" id="PTHR33284">
    <property type="entry name" value="RIBOSOMAL PROTEIN L25/GLN-TRNA SYNTHETASE, ANTI-CODON-BINDING DOMAIN-CONTAINING PROTEIN"/>
    <property type="match status" value="1"/>
</dbReference>
<dbReference type="NCBIfam" id="NF004132">
    <property type="entry name" value="PRK05618.2-2"/>
    <property type="match status" value="1"/>
</dbReference>
<dbReference type="Pfam" id="PF14693">
    <property type="entry name" value="Ribosomal_TL5_C"/>
    <property type="match status" value="1"/>
</dbReference>
<dbReference type="PANTHER" id="PTHR33284:SF1">
    <property type="entry name" value="RIBOSOMAL PROTEIN L25_GLN-TRNA SYNTHETASE, ANTI-CODON-BINDING DOMAIN-CONTAINING PROTEIN"/>
    <property type="match status" value="1"/>
</dbReference>
<evidence type="ECO:0000256" key="2">
    <source>
        <dbReference type="ARBA" id="ARBA00022884"/>
    </source>
</evidence>
<proteinExistence type="inferred from homology"/>
<evidence type="ECO:0000256" key="4">
    <source>
        <dbReference type="ARBA" id="ARBA00023274"/>
    </source>
</evidence>
<evidence type="ECO:0000313" key="10">
    <source>
        <dbReference type="Proteomes" id="UP000238442"/>
    </source>
</evidence>
<dbReference type="InterPro" id="IPR020056">
    <property type="entry name" value="Rbsml_bL25/Gln-tRNA_synth_N"/>
</dbReference>
<dbReference type="EMBL" id="CP027062">
    <property type="protein sequence ID" value="AVI50383.1"/>
    <property type="molecule type" value="Genomic_DNA"/>
</dbReference>
<evidence type="ECO:0000256" key="1">
    <source>
        <dbReference type="ARBA" id="ARBA00022730"/>
    </source>
</evidence>
<dbReference type="Gene3D" id="2.170.120.20">
    <property type="entry name" value="Ribosomal protein L25, beta domain"/>
    <property type="match status" value="1"/>
</dbReference>
<feature type="domain" description="Large ribosomal subunit protein bL25 beta" evidence="8">
    <location>
        <begin position="100"/>
        <end position="180"/>
    </location>
</feature>
<dbReference type="GO" id="GO:0003735">
    <property type="term" value="F:structural constituent of ribosome"/>
    <property type="evidence" value="ECO:0007669"/>
    <property type="project" value="InterPro"/>
</dbReference>
<dbReference type="KEGG" id="aue:C5O00_04080"/>
<comment type="similarity">
    <text evidence="5">Belongs to the bacterial ribosomal protein bL25 family. CTC subfamily.</text>
</comment>
<dbReference type="NCBIfam" id="TIGR00731">
    <property type="entry name" value="bL25_bact_ctc"/>
    <property type="match status" value="1"/>
</dbReference>
<keyword evidence="4 5" id="KW-0687">Ribonucleoprotein</keyword>
<dbReference type="RefSeq" id="WP_105215180.1">
    <property type="nucleotide sequence ID" value="NZ_CP027062.1"/>
</dbReference>
<keyword evidence="10" id="KW-1185">Reference proteome</keyword>
<dbReference type="OrthoDB" id="9786489at2"/>